<name>A0A3N4JH78_9PEZI</name>
<evidence type="ECO:0000313" key="2">
    <source>
        <dbReference type="Proteomes" id="UP000276215"/>
    </source>
</evidence>
<proteinExistence type="predicted"/>
<accession>A0A3N4JH78</accession>
<dbReference type="AlphaFoldDB" id="A0A3N4JH78"/>
<gene>
    <name evidence="1" type="ORF">L873DRAFT_1793781</name>
</gene>
<dbReference type="EMBL" id="ML120457">
    <property type="protein sequence ID" value="RPA93224.1"/>
    <property type="molecule type" value="Genomic_DNA"/>
</dbReference>
<organism evidence="1 2">
    <name type="scientific">Choiromyces venosus 120613-1</name>
    <dbReference type="NCBI Taxonomy" id="1336337"/>
    <lineage>
        <taxon>Eukaryota</taxon>
        <taxon>Fungi</taxon>
        <taxon>Dikarya</taxon>
        <taxon>Ascomycota</taxon>
        <taxon>Pezizomycotina</taxon>
        <taxon>Pezizomycetes</taxon>
        <taxon>Pezizales</taxon>
        <taxon>Tuberaceae</taxon>
        <taxon>Choiromyces</taxon>
    </lineage>
</organism>
<dbReference type="Proteomes" id="UP000276215">
    <property type="component" value="Unassembled WGS sequence"/>
</dbReference>
<keyword evidence="2" id="KW-1185">Reference proteome</keyword>
<evidence type="ECO:0000313" key="1">
    <source>
        <dbReference type="EMBL" id="RPA93224.1"/>
    </source>
</evidence>
<sequence>MSIESDIKGKDDIVFMGSSDSIFTIPDSDTSSDEESIHEWDTYMDNNQGEPDLYIQDDQESLNNIVNLSSLSFQFDEWYTESDTNFPEVDIHNKNEWYPFSSGTFAILYSLATSTSLAFNHNQLCAI</sequence>
<protein>
    <submittedName>
        <fullName evidence="1">Uncharacterized protein</fullName>
    </submittedName>
</protein>
<reference evidence="1 2" key="1">
    <citation type="journal article" date="2018" name="Nat. Ecol. Evol.">
        <title>Pezizomycetes genomes reveal the molecular basis of ectomycorrhizal truffle lifestyle.</title>
        <authorList>
            <person name="Murat C."/>
            <person name="Payen T."/>
            <person name="Noel B."/>
            <person name="Kuo A."/>
            <person name="Morin E."/>
            <person name="Chen J."/>
            <person name="Kohler A."/>
            <person name="Krizsan K."/>
            <person name="Balestrini R."/>
            <person name="Da Silva C."/>
            <person name="Montanini B."/>
            <person name="Hainaut M."/>
            <person name="Levati E."/>
            <person name="Barry K.W."/>
            <person name="Belfiori B."/>
            <person name="Cichocki N."/>
            <person name="Clum A."/>
            <person name="Dockter R.B."/>
            <person name="Fauchery L."/>
            <person name="Guy J."/>
            <person name="Iotti M."/>
            <person name="Le Tacon F."/>
            <person name="Lindquist E.A."/>
            <person name="Lipzen A."/>
            <person name="Malagnac F."/>
            <person name="Mello A."/>
            <person name="Molinier V."/>
            <person name="Miyauchi S."/>
            <person name="Poulain J."/>
            <person name="Riccioni C."/>
            <person name="Rubini A."/>
            <person name="Sitrit Y."/>
            <person name="Splivallo R."/>
            <person name="Traeger S."/>
            <person name="Wang M."/>
            <person name="Zifcakova L."/>
            <person name="Wipf D."/>
            <person name="Zambonelli A."/>
            <person name="Paolocci F."/>
            <person name="Nowrousian M."/>
            <person name="Ottonello S."/>
            <person name="Baldrian P."/>
            <person name="Spatafora J.W."/>
            <person name="Henrissat B."/>
            <person name="Nagy L.G."/>
            <person name="Aury J.M."/>
            <person name="Wincker P."/>
            <person name="Grigoriev I.V."/>
            <person name="Bonfante P."/>
            <person name="Martin F.M."/>
        </authorList>
    </citation>
    <scope>NUCLEOTIDE SEQUENCE [LARGE SCALE GENOMIC DNA]</scope>
    <source>
        <strain evidence="1 2">120613-1</strain>
    </source>
</reference>